<dbReference type="InterPro" id="IPR002778">
    <property type="entry name" value="Signal_recog_particle_SRP19"/>
</dbReference>
<keyword evidence="3" id="KW-0733">Signal recognition particle</keyword>
<dbReference type="GO" id="GO:0006617">
    <property type="term" value="P:SRP-dependent cotranslational protein targeting to membrane, signal sequence recognition"/>
    <property type="evidence" value="ECO:0007669"/>
    <property type="project" value="TreeGrafter"/>
</dbReference>
<sequence length="308" mass="33266">MANPRIEEVEDDDDFADDPEEMDVGDLDAFDFARPKGNLEPAMDPSASQINPADIQAMLQQQSQSQPQGRNQWSPEQAANMQTNPTADQQRQAQEQSKTYQCIYPLYFDSTRSKAGGRRVKKEDAVANPLAREIVDALSTIAQQKGVPLKIVFEPHKTHPKDWANPGRVRVLVKEEGKAISSKIASKHYLYTLISTYLRAHPTTAQTPNKYRMQGMPPSKDGAPPPAPAVPRGFKIGKILPLHSPALSGGGVSDNFLKDMMGEMGGQLPPGMEGMAGMLGGMGGGFDGAGGPSGGGGQQKKVKDKKKK</sequence>
<protein>
    <submittedName>
        <fullName evidence="6">Signal recognition particle subunit</fullName>
    </submittedName>
</protein>
<feature type="compositionally biased region" description="Acidic residues" evidence="5">
    <location>
        <begin position="8"/>
        <end position="29"/>
    </location>
</feature>
<dbReference type="EMBL" id="JAUTXT010000044">
    <property type="protein sequence ID" value="KAK3671309.1"/>
    <property type="molecule type" value="Genomic_DNA"/>
</dbReference>
<organism evidence="6 7">
    <name type="scientific">Recurvomyces mirabilis</name>
    <dbReference type="NCBI Taxonomy" id="574656"/>
    <lineage>
        <taxon>Eukaryota</taxon>
        <taxon>Fungi</taxon>
        <taxon>Dikarya</taxon>
        <taxon>Ascomycota</taxon>
        <taxon>Pezizomycotina</taxon>
        <taxon>Dothideomycetes</taxon>
        <taxon>Dothideomycetidae</taxon>
        <taxon>Mycosphaerellales</taxon>
        <taxon>Teratosphaeriaceae</taxon>
        <taxon>Recurvomyces</taxon>
    </lineage>
</organism>
<proteinExistence type="predicted"/>
<keyword evidence="2" id="KW-0963">Cytoplasm</keyword>
<feature type="compositionally biased region" description="Polar residues" evidence="5">
    <location>
        <begin position="69"/>
        <end position="96"/>
    </location>
</feature>
<dbReference type="Gene3D" id="3.30.56.30">
    <property type="entry name" value="Signal recognition particle, SRP19-like subunit"/>
    <property type="match status" value="1"/>
</dbReference>
<dbReference type="GeneID" id="89958025"/>
<evidence type="ECO:0000256" key="1">
    <source>
        <dbReference type="ARBA" id="ARBA00004496"/>
    </source>
</evidence>
<evidence type="ECO:0000256" key="3">
    <source>
        <dbReference type="ARBA" id="ARBA00023135"/>
    </source>
</evidence>
<dbReference type="InterPro" id="IPR036521">
    <property type="entry name" value="SRP19-like_sf"/>
</dbReference>
<evidence type="ECO:0000256" key="5">
    <source>
        <dbReference type="SAM" id="MobiDB-lite"/>
    </source>
</evidence>
<keyword evidence="4" id="KW-0687">Ribonucleoprotein</keyword>
<dbReference type="AlphaFoldDB" id="A0AAE0TSS0"/>
<dbReference type="PANTHER" id="PTHR17453:SF0">
    <property type="entry name" value="SIGNAL RECOGNITION PARTICLE 19 KDA PROTEIN"/>
    <property type="match status" value="1"/>
</dbReference>
<dbReference type="SUPFAM" id="SSF69695">
    <property type="entry name" value="SRP19"/>
    <property type="match status" value="1"/>
</dbReference>
<reference evidence="6" key="1">
    <citation type="submission" date="2023-07" db="EMBL/GenBank/DDBJ databases">
        <title>Black Yeasts Isolated from many extreme environments.</title>
        <authorList>
            <person name="Coleine C."/>
            <person name="Stajich J.E."/>
            <person name="Selbmann L."/>
        </authorList>
    </citation>
    <scope>NUCLEOTIDE SEQUENCE</scope>
    <source>
        <strain evidence="6">CCFEE 5485</strain>
    </source>
</reference>
<feature type="compositionally biased region" description="Gly residues" evidence="5">
    <location>
        <begin position="283"/>
        <end position="298"/>
    </location>
</feature>
<dbReference type="FunFam" id="3.30.56.30:FF:000003">
    <property type="entry name" value="Signal recognition particle SEC65 subunit"/>
    <property type="match status" value="1"/>
</dbReference>
<keyword evidence="7" id="KW-1185">Reference proteome</keyword>
<evidence type="ECO:0000313" key="7">
    <source>
        <dbReference type="Proteomes" id="UP001274830"/>
    </source>
</evidence>
<gene>
    <name evidence="6" type="primary">SEC65</name>
    <name evidence="6" type="ORF">LTR78_008769</name>
</gene>
<evidence type="ECO:0000313" key="6">
    <source>
        <dbReference type="EMBL" id="KAK3671309.1"/>
    </source>
</evidence>
<dbReference type="Proteomes" id="UP001274830">
    <property type="component" value="Unassembled WGS sequence"/>
</dbReference>
<evidence type="ECO:0000256" key="2">
    <source>
        <dbReference type="ARBA" id="ARBA00022490"/>
    </source>
</evidence>
<dbReference type="RefSeq" id="XP_064698459.1">
    <property type="nucleotide sequence ID" value="XM_064833498.1"/>
</dbReference>
<name>A0AAE0TSS0_9PEZI</name>
<dbReference type="GO" id="GO:0008312">
    <property type="term" value="F:7S RNA binding"/>
    <property type="evidence" value="ECO:0007669"/>
    <property type="project" value="InterPro"/>
</dbReference>
<comment type="subcellular location">
    <subcellularLocation>
        <location evidence="1">Cytoplasm</location>
    </subcellularLocation>
</comment>
<evidence type="ECO:0000256" key="4">
    <source>
        <dbReference type="ARBA" id="ARBA00023274"/>
    </source>
</evidence>
<feature type="region of interest" description="Disordered" evidence="5">
    <location>
        <begin position="1"/>
        <end position="96"/>
    </location>
</feature>
<comment type="caution">
    <text evidence="6">The sequence shown here is derived from an EMBL/GenBank/DDBJ whole genome shotgun (WGS) entry which is preliminary data.</text>
</comment>
<dbReference type="GO" id="GO:0005786">
    <property type="term" value="C:signal recognition particle, endoplasmic reticulum targeting"/>
    <property type="evidence" value="ECO:0007669"/>
    <property type="project" value="UniProtKB-KW"/>
</dbReference>
<dbReference type="PANTHER" id="PTHR17453">
    <property type="entry name" value="SIGNAL RECOGNITION PARTICLE 19 KD PROTEIN"/>
    <property type="match status" value="1"/>
</dbReference>
<accession>A0AAE0TSS0</accession>
<feature type="region of interest" description="Disordered" evidence="5">
    <location>
        <begin position="283"/>
        <end position="308"/>
    </location>
</feature>
<dbReference type="Pfam" id="PF01922">
    <property type="entry name" value="SRP19"/>
    <property type="match status" value="1"/>
</dbReference>